<dbReference type="PANTHER" id="PTHR31301:SF83">
    <property type="entry name" value="PROTEIN ASYMMETRIC LEAVES 2"/>
    <property type="match status" value="1"/>
</dbReference>
<dbReference type="PANTHER" id="PTHR31301">
    <property type="entry name" value="LOB DOMAIN-CONTAINING PROTEIN 4-RELATED"/>
    <property type="match status" value="1"/>
</dbReference>
<evidence type="ECO:0000259" key="6">
    <source>
        <dbReference type="PROSITE" id="PS50891"/>
    </source>
</evidence>
<feature type="domain" description="LOB" evidence="6">
    <location>
        <begin position="1"/>
        <end position="97"/>
    </location>
</feature>
<evidence type="ECO:0000313" key="7">
    <source>
        <dbReference type="EMBL" id="KAL1223896.1"/>
    </source>
</evidence>
<name>A0ABD1C349_CARAN</name>
<dbReference type="InterPro" id="IPR004883">
    <property type="entry name" value="LOB"/>
</dbReference>
<evidence type="ECO:0000256" key="4">
    <source>
        <dbReference type="ARBA" id="ARBA00023242"/>
    </source>
</evidence>
<feature type="coiled-coil region" evidence="5">
    <location>
        <begin position="76"/>
        <end position="103"/>
    </location>
</feature>
<comment type="caution">
    <text evidence="7">The sequence shown here is derived from an EMBL/GenBank/DDBJ whole genome shotgun (WGS) entry which is preliminary data.</text>
</comment>
<protein>
    <submittedName>
        <fullName evidence="7">LOB domain-containing protein 25</fullName>
    </submittedName>
</protein>
<keyword evidence="3" id="KW-0217">Developmental protein</keyword>
<sequence>MESCECKCTKECVFVPYLPLNKPEKYASLSKVFKMSKMARLLKDIEPSQRQVYVDSICFEAEARLRDPVWGCVGIIRDLKLQLEILKRELKKKRMALEEIQRSIILRARF</sequence>
<dbReference type="EMBL" id="JBANAX010000061">
    <property type="protein sequence ID" value="KAL1223896.1"/>
    <property type="molecule type" value="Genomic_DNA"/>
</dbReference>
<dbReference type="PROSITE" id="PS50891">
    <property type="entry name" value="LOB"/>
    <property type="match status" value="1"/>
</dbReference>
<reference evidence="7 8" key="1">
    <citation type="submission" date="2024-04" db="EMBL/GenBank/DDBJ databases">
        <title>Genome assembly C_amara_ONT_v2.</title>
        <authorList>
            <person name="Yant L."/>
            <person name="Moore C."/>
            <person name="Slenker M."/>
        </authorList>
    </citation>
    <scope>NUCLEOTIDE SEQUENCE [LARGE SCALE GENOMIC DNA]</scope>
    <source>
        <tissue evidence="7">Leaf</tissue>
    </source>
</reference>
<evidence type="ECO:0000256" key="5">
    <source>
        <dbReference type="SAM" id="Coils"/>
    </source>
</evidence>
<dbReference type="GO" id="GO:0005634">
    <property type="term" value="C:nucleus"/>
    <property type="evidence" value="ECO:0007669"/>
    <property type="project" value="UniProtKB-SubCell"/>
</dbReference>
<proteinExistence type="inferred from homology"/>
<dbReference type="Pfam" id="PF03195">
    <property type="entry name" value="LOB"/>
    <property type="match status" value="1"/>
</dbReference>
<organism evidence="7 8">
    <name type="scientific">Cardamine amara subsp. amara</name>
    <dbReference type="NCBI Taxonomy" id="228776"/>
    <lineage>
        <taxon>Eukaryota</taxon>
        <taxon>Viridiplantae</taxon>
        <taxon>Streptophyta</taxon>
        <taxon>Embryophyta</taxon>
        <taxon>Tracheophyta</taxon>
        <taxon>Spermatophyta</taxon>
        <taxon>Magnoliopsida</taxon>
        <taxon>eudicotyledons</taxon>
        <taxon>Gunneridae</taxon>
        <taxon>Pentapetalae</taxon>
        <taxon>rosids</taxon>
        <taxon>malvids</taxon>
        <taxon>Brassicales</taxon>
        <taxon>Brassicaceae</taxon>
        <taxon>Cardamineae</taxon>
        <taxon>Cardamine</taxon>
    </lineage>
</organism>
<keyword evidence="4" id="KW-0539">Nucleus</keyword>
<evidence type="ECO:0000313" key="8">
    <source>
        <dbReference type="Proteomes" id="UP001558713"/>
    </source>
</evidence>
<keyword evidence="5" id="KW-0175">Coiled coil</keyword>
<dbReference type="Proteomes" id="UP001558713">
    <property type="component" value="Unassembled WGS sequence"/>
</dbReference>
<gene>
    <name evidence="7" type="ORF">V5N11_007293</name>
</gene>
<evidence type="ECO:0000256" key="1">
    <source>
        <dbReference type="ARBA" id="ARBA00004123"/>
    </source>
</evidence>
<accession>A0ABD1C349</accession>
<keyword evidence="8" id="KW-1185">Reference proteome</keyword>
<dbReference type="AlphaFoldDB" id="A0ABD1C349"/>
<comment type="subcellular location">
    <subcellularLocation>
        <location evidence="1">Nucleus</location>
    </subcellularLocation>
</comment>
<evidence type="ECO:0000256" key="3">
    <source>
        <dbReference type="ARBA" id="ARBA00022473"/>
    </source>
</evidence>
<comment type="similarity">
    <text evidence="2">Belongs to the LOB domain-containing protein family.</text>
</comment>
<evidence type="ECO:0000256" key="2">
    <source>
        <dbReference type="ARBA" id="ARBA00005474"/>
    </source>
</evidence>